<dbReference type="AlphaFoldDB" id="A0A195BML8"/>
<evidence type="ECO:0000313" key="2">
    <source>
        <dbReference type="EMBL" id="KYM86381.1"/>
    </source>
</evidence>
<dbReference type="EMBL" id="KQ976441">
    <property type="protein sequence ID" value="KYM86381.1"/>
    <property type="molecule type" value="Genomic_DNA"/>
</dbReference>
<proteinExistence type="predicted"/>
<dbReference type="STRING" id="520822.A0A195BML8"/>
<protein>
    <submittedName>
        <fullName evidence="2">Vacuolar protein sorting-associated protein 33A</fullName>
    </submittedName>
</protein>
<dbReference type="Proteomes" id="UP000078540">
    <property type="component" value="Unassembled WGS sequence"/>
</dbReference>
<feature type="region of interest" description="Disordered" evidence="1">
    <location>
        <begin position="288"/>
        <end position="307"/>
    </location>
</feature>
<name>A0A195BML8_9HYME</name>
<keyword evidence="3" id="KW-1185">Reference proteome</keyword>
<gene>
    <name evidence="2" type="ORF">ALC53_04081</name>
</gene>
<reference evidence="2 3" key="1">
    <citation type="submission" date="2015-09" db="EMBL/GenBank/DDBJ databases">
        <title>Atta colombica WGS genome.</title>
        <authorList>
            <person name="Nygaard S."/>
            <person name="Hu H."/>
            <person name="Boomsma J."/>
            <person name="Zhang G."/>
        </authorList>
    </citation>
    <scope>NUCLEOTIDE SEQUENCE [LARGE SCALE GENOMIC DNA]</scope>
    <source>
        <strain evidence="2">Treedump-2</strain>
        <tissue evidence="2">Whole body</tissue>
    </source>
</reference>
<accession>A0A195BML8</accession>
<feature type="compositionally biased region" description="Gly residues" evidence="1">
    <location>
        <begin position="290"/>
        <end position="307"/>
    </location>
</feature>
<sequence length="307" mass="34830">MIGDRLNMGLIQEQVRNRLLCLLEKCNKIYSLYSGTLITPPDITNVIFMSGSQLKLINLIAENVYRLILLQFDNNFLILHILKKLNREEKDNKSRSVSSIANEHLLLLRNGIIILKGIITEISFIIDTVQLPTRKFYDSIDFPTAMSLNEKEQIILNSGELFAESKYICNCIDKNFNDVEPVFSKKAKVISFYMMKDMEIRVCKQFVARLSHMLTTKAFNKAEITTNYKMIKEQVEQELLNCIDTEKPNAYIEDMIAGVPFKLSSARDSQLFASVLREFPVREDVNPTLRGGGGLGEASGTGGATLR</sequence>
<evidence type="ECO:0000313" key="3">
    <source>
        <dbReference type="Proteomes" id="UP000078540"/>
    </source>
</evidence>
<organism evidence="2 3">
    <name type="scientific">Atta colombica</name>
    <dbReference type="NCBI Taxonomy" id="520822"/>
    <lineage>
        <taxon>Eukaryota</taxon>
        <taxon>Metazoa</taxon>
        <taxon>Ecdysozoa</taxon>
        <taxon>Arthropoda</taxon>
        <taxon>Hexapoda</taxon>
        <taxon>Insecta</taxon>
        <taxon>Pterygota</taxon>
        <taxon>Neoptera</taxon>
        <taxon>Endopterygota</taxon>
        <taxon>Hymenoptera</taxon>
        <taxon>Apocrita</taxon>
        <taxon>Aculeata</taxon>
        <taxon>Formicoidea</taxon>
        <taxon>Formicidae</taxon>
        <taxon>Myrmicinae</taxon>
        <taxon>Atta</taxon>
    </lineage>
</organism>
<evidence type="ECO:0000256" key="1">
    <source>
        <dbReference type="SAM" id="MobiDB-lite"/>
    </source>
</evidence>